<proteinExistence type="predicted"/>
<protein>
    <recommendedName>
        <fullName evidence="7">RING-type domain-containing protein</fullName>
    </recommendedName>
</protein>
<evidence type="ECO:0000259" key="7">
    <source>
        <dbReference type="PROSITE" id="PS50089"/>
    </source>
</evidence>
<accession>A0AAD7UD78</accession>
<keyword evidence="6" id="KW-1133">Transmembrane helix</keyword>
<keyword evidence="6" id="KW-0812">Transmembrane</keyword>
<evidence type="ECO:0000256" key="2">
    <source>
        <dbReference type="ARBA" id="ARBA00022771"/>
    </source>
</evidence>
<dbReference type="SUPFAM" id="SSF57850">
    <property type="entry name" value="RING/U-box"/>
    <property type="match status" value="1"/>
</dbReference>
<evidence type="ECO:0000256" key="4">
    <source>
        <dbReference type="PROSITE-ProRule" id="PRU00175"/>
    </source>
</evidence>
<keyword evidence="3" id="KW-0862">Zinc</keyword>
<dbReference type="EMBL" id="JAQMWT010000402">
    <property type="protein sequence ID" value="KAJ8601807.1"/>
    <property type="molecule type" value="Genomic_DNA"/>
</dbReference>
<dbReference type="PANTHER" id="PTHR45969">
    <property type="entry name" value="RING ZINC FINGER PROTEIN-RELATED"/>
    <property type="match status" value="1"/>
</dbReference>
<feature type="domain" description="RING-type" evidence="7">
    <location>
        <begin position="123"/>
        <end position="183"/>
    </location>
</feature>
<feature type="region of interest" description="Disordered" evidence="5">
    <location>
        <begin position="209"/>
        <end position="257"/>
    </location>
</feature>
<keyword evidence="9" id="KW-1185">Reference proteome</keyword>
<dbReference type="InterPro" id="IPR001841">
    <property type="entry name" value="Znf_RING"/>
</dbReference>
<sequence>MDYLETCTVFNGACETTECCDDGFVRRDGDFSRVSQGSPSRPLCGCARDDDDGVSDQPSDRGGVATQVAVFWALVVVFLFLCHRSTRCRPKRAAAKSNDEREFVSKVNKSKAALVKTRGEGQCCICLSPLDTNVVRPPGCQHCYHKACLEEWIDQAKNRAVLDRDPQTRDHLAKRMLSCPICSRPILARPTRLEEEESKHRDFVELIQISTEEEDPEDPRLDDPVLLLTAPSDRADSDDPGDPDDDLPDGICPHVAL</sequence>
<dbReference type="Pfam" id="PF13639">
    <property type="entry name" value="zf-RING_2"/>
    <property type="match status" value="1"/>
</dbReference>
<dbReference type="AlphaFoldDB" id="A0AAD7UD78"/>
<dbReference type="PANTHER" id="PTHR45969:SF69">
    <property type="entry name" value="FINGER DOMAIN PROTEIN, PUTATIVE (AFU_ORTHOLOGUE AFUA_3G12190)-RELATED"/>
    <property type="match status" value="1"/>
</dbReference>
<keyword evidence="6" id="KW-0472">Membrane</keyword>
<keyword evidence="2 4" id="KW-0863">Zinc-finger</keyword>
<evidence type="ECO:0000256" key="3">
    <source>
        <dbReference type="ARBA" id="ARBA00022833"/>
    </source>
</evidence>
<dbReference type="GO" id="GO:0016567">
    <property type="term" value="P:protein ubiquitination"/>
    <property type="evidence" value="ECO:0007669"/>
    <property type="project" value="TreeGrafter"/>
</dbReference>
<comment type="caution">
    <text evidence="8">The sequence shown here is derived from an EMBL/GenBank/DDBJ whole genome shotgun (WGS) entry which is preliminary data.</text>
</comment>
<reference evidence="8" key="1">
    <citation type="submission" date="2023-01" db="EMBL/GenBank/DDBJ databases">
        <title>Metagenome sequencing of chrysophaentin producing Chrysophaeum taylorii.</title>
        <authorList>
            <person name="Davison J."/>
            <person name="Bewley C."/>
        </authorList>
    </citation>
    <scope>NUCLEOTIDE SEQUENCE</scope>
    <source>
        <strain evidence="8">NIES-1699</strain>
    </source>
</reference>
<evidence type="ECO:0000313" key="8">
    <source>
        <dbReference type="EMBL" id="KAJ8601807.1"/>
    </source>
</evidence>
<dbReference type="Proteomes" id="UP001230188">
    <property type="component" value="Unassembled WGS sequence"/>
</dbReference>
<dbReference type="InterPro" id="IPR013083">
    <property type="entry name" value="Znf_RING/FYVE/PHD"/>
</dbReference>
<dbReference type="PROSITE" id="PS50089">
    <property type="entry name" value="ZF_RING_2"/>
    <property type="match status" value="1"/>
</dbReference>
<dbReference type="CDD" id="cd16448">
    <property type="entry name" value="RING-H2"/>
    <property type="match status" value="1"/>
</dbReference>
<feature type="transmembrane region" description="Helical" evidence="6">
    <location>
        <begin position="64"/>
        <end position="82"/>
    </location>
</feature>
<evidence type="ECO:0000256" key="5">
    <source>
        <dbReference type="SAM" id="MobiDB-lite"/>
    </source>
</evidence>
<dbReference type="GO" id="GO:0008270">
    <property type="term" value="F:zinc ion binding"/>
    <property type="evidence" value="ECO:0007669"/>
    <property type="project" value="UniProtKB-KW"/>
</dbReference>
<organism evidence="8 9">
    <name type="scientific">Chrysophaeum taylorii</name>
    <dbReference type="NCBI Taxonomy" id="2483200"/>
    <lineage>
        <taxon>Eukaryota</taxon>
        <taxon>Sar</taxon>
        <taxon>Stramenopiles</taxon>
        <taxon>Ochrophyta</taxon>
        <taxon>Pelagophyceae</taxon>
        <taxon>Pelagomonadales</taxon>
        <taxon>Pelagomonadaceae</taxon>
        <taxon>Chrysophaeum</taxon>
    </lineage>
</organism>
<feature type="compositionally biased region" description="Acidic residues" evidence="5">
    <location>
        <begin position="236"/>
        <end position="248"/>
    </location>
</feature>
<keyword evidence="1" id="KW-0479">Metal-binding</keyword>
<name>A0AAD7UD78_9STRA</name>
<dbReference type="GO" id="GO:0061630">
    <property type="term" value="F:ubiquitin protein ligase activity"/>
    <property type="evidence" value="ECO:0007669"/>
    <property type="project" value="TreeGrafter"/>
</dbReference>
<gene>
    <name evidence="8" type="ORF">CTAYLR_007480</name>
</gene>
<dbReference type="SMART" id="SM00184">
    <property type="entry name" value="RING"/>
    <property type="match status" value="1"/>
</dbReference>
<evidence type="ECO:0000256" key="1">
    <source>
        <dbReference type="ARBA" id="ARBA00022723"/>
    </source>
</evidence>
<evidence type="ECO:0000256" key="6">
    <source>
        <dbReference type="SAM" id="Phobius"/>
    </source>
</evidence>
<dbReference type="Gene3D" id="3.30.40.10">
    <property type="entry name" value="Zinc/RING finger domain, C3HC4 (zinc finger)"/>
    <property type="match status" value="1"/>
</dbReference>
<evidence type="ECO:0000313" key="9">
    <source>
        <dbReference type="Proteomes" id="UP001230188"/>
    </source>
</evidence>